<accession>A0A1X2IN83</accession>
<feature type="compositionally biased region" description="Low complexity" evidence="1">
    <location>
        <begin position="444"/>
        <end position="455"/>
    </location>
</feature>
<protein>
    <submittedName>
        <fullName evidence="2">Uncharacterized protein</fullName>
    </submittedName>
</protein>
<proteinExistence type="predicted"/>
<dbReference type="PANTHER" id="PTHR31240:SF0">
    <property type="entry name" value="MATERNAL EFFECT EMBRYO ARREST 18"/>
    <property type="match status" value="1"/>
</dbReference>
<gene>
    <name evidence="2" type="ORF">BCR42DRAFT_489417</name>
</gene>
<dbReference type="EMBL" id="MCGE01000007">
    <property type="protein sequence ID" value="ORZ19483.1"/>
    <property type="molecule type" value="Genomic_DNA"/>
</dbReference>
<dbReference type="OrthoDB" id="10267139at2759"/>
<keyword evidence="3" id="KW-1185">Reference proteome</keyword>
<organism evidence="2 3">
    <name type="scientific">Absidia repens</name>
    <dbReference type="NCBI Taxonomy" id="90262"/>
    <lineage>
        <taxon>Eukaryota</taxon>
        <taxon>Fungi</taxon>
        <taxon>Fungi incertae sedis</taxon>
        <taxon>Mucoromycota</taxon>
        <taxon>Mucoromycotina</taxon>
        <taxon>Mucoromycetes</taxon>
        <taxon>Mucorales</taxon>
        <taxon>Cunninghamellaceae</taxon>
        <taxon>Absidia</taxon>
    </lineage>
</organism>
<feature type="compositionally biased region" description="Polar residues" evidence="1">
    <location>
        <begin position="432"/>
        <end position="443"/>
    </location>
</feature>
<dbReference type="Proteomes" id="UP000193560">
    <property type="component" value="Unassembled WGS sequence"/>
</dbReference>
<dbReference type="Gene3D" id="3.40.50.10680">
    <property type="entry name" value="CofD-like domains"/>
    <property type="match status" value="1"/>
</dbReference>
<evidence type="ECO:0000256" key="1">
    <source>
        <dbReference type="SAM" id="MobiDB-lite"/>
    </source>
</evidence>
<dbReference type="Pfam" id="PF01933">
    <property type="entry name" value="CofD"/>
    <property type="match status" value="1"/>
</dbReference>
<feature type="compositionally biased region" description="Low complexity" evidence="1">
    <location>
        <begin position="216"/>
        <end position="226"/>
    </location>
</feature>
<dbReference type="InterPro" id="IPR038136">
    <property type="entry name" value="CofD-like_dom_sf"/>
</dbReference>
<feature type="region of interest" description="Disordered" evidence="1">
    <location>
        <begin position="214"/>
        <end position="234"/>
    </location>
</feature>
<dbReference type="AlphaFoldDB" id="A0A1X2IN83"/>
<evidence type="ECO:0000313" key="2">
    <source>
        <dbReference type="EMBL" id="ORZ19483.1"/>
    </source>
</evidence>
<evidence type="ECO:0000313" key="3">
    <source>
        <dbReference type="Proteomes" id="UP000193560"/>
    </source>
</evidence>
<comment type="caution">
    <text evidence="2">The sequence shown here is derived from an EMBL/GenBank/DDBJ whole genome shotgun (WGS) entry which is preliminary data.</text>
</comment>
<sequence>MTTIKSTATPSFVIFSGGSACNHIAKAFHEVGHQDVAYILGISDNGGSTSEVLRVLGGPSIGDLRSRLTRLIDIVDASPSDERVAIKDLLSYRLSNDPEQVKDEWASIVEGRHRLWKKIPAEKKETIRGFLTNFNGEILKRAHKRFNFCNGSIGNFFLTGARLFFGSLEAALFLFSAITGISEFTSVLPVINTNHTATIAAQLQNGDTILGQCEISHPSTPPTSSHQHGANSPSCLSSRMMVNPIDAFMQLGDEPIPTSSDDYMTMIDKTKSTTLEDDDDNDDHAYTSNLFFSKHAEQQLSSPIRRLYYINEYGQEIYPVPNPKVITQLSTKNTLIYSIGSLYTSIVPSLILRNVGNAISQSQSLDYKILLLNGSNDRETHGYSALDFILTITGALNESQKVDCRRAFYQTNLSQRMTTTAGASSYCGRTTHGPSLSPYQHNKSSLSSTSSHSSHNGGADSGYASFSSSPTHHYPPFPDQLFQPSPPSSFITHLVYLDHGEISVDVPSIEQLGIKCVKMKGNLCPSTGKPVYDDSVLTSTLRSLHTQLVV</sequence>
<feature type="region of interest" description="Disordered" evidence="1">
    <location>
        <begin position="432"/>
        <end position="469"/>
    </location>
</feature>
<dbReference type="InterPro" id="IPR002882">
    <property type="entry name" value="CofD"/>
</dbReference>
<dbReference type="PROSITE" id="PS51257">
    <property type="entry name" value="PROKAR_LIPOPROTEIN"/>
    <property type="match status" value="1"/>
</dbReference>
<name>A0A1X2IN83_9FUNG</name>
<dbReference type="PANTHER" id="PTHR31240">
    <property type="entry name" value="MATERNAL EFFECT EMBRYO ARREST 18"/>
    <property type="match status" value="1"/>
</dbReference>
<dbReference type="STRING" id="90262.A0A1X2IN83"/>
<dbReference type="SUPFAM" id="SSF142338">
    <property type="entry name" value="CofD-like"/>
    <property type="match status" value="1"/>
</dbReference>
<reference evidence="2 3" key="1">
    <citation type="submission" date="2016-07" db="EMBL/GenBank/DDBJ databases">
        <title>Pervasive Adenine N6-methylation of Active Genes in Fungi.</title>
        <authorList>
            <consortium name="DOE Joint Genome Institute"/>
            <person name="Mondo S.J."/>
            <person name="Dannebaum R.O."/>
            <person name="Kuo R.C."/>
            <person name="Labutti K."/>
            <person name="Haridas S."/>
            <person name="Kuo A."/>
            <person name="Salamov A."/>
            <person name="Ahrendt S.R."/>
            <person name="Lipzen A."/>
            <person name="Sullivan W."/>
            <person name="Andreopoulos W.B."/>
            <person name="Clum A."/>
            <person name="Lindquist E."/>
            <person name="Daum C."/>
            <person name="Ramamoorthy G.K."/>
            <person name="Gryganskyi A."/>
            <person name="Culley D."/>
            <person name="Magnuson J.K."/>
            <person name="James T.Y."/>
            <person name="O'Malley M.A."/>
            <person name="Stajich J.E."/>
            <person name="Spatafora J.W."/>
            <person name="Visel A."/>
            <person name="Grigoriev I.V."/>
        </authorList>
    </citation>
    <scope>NUCLEOTIDE SEQUENCE [LARGE SCALE GENOMIC DNA]</scope>
    <source>
        <strain evidence="2 3">NRRL 1336</strain>
    </source>
</reference>
<dbReference type="GO" id="GO:0043743">
    <property type="term" value="F:LPPG:FO 2-phospho-L-lactate transferase activity"/>
    <property type="evidence" value="ECO:0007669"/>
    <property type="project" value="InterPro"/>
</dbReference>